<sequence>MPNDSIRYSKQISDQGRERSVEVRRERAALKERLKAGEIAPVDVLNDESRVAAKIRMFAFLKNCPGVGAVGARTLLRALGLSETKTIRSLGPVQKARIVTTLDMIASGVRVDRVAEIIMSER</sequence>
<dbReference type="InterPro" id="IPR055201">
    <property type="entry name" value="IHF-like_H2TH"/>
</dbReference>
<accession>A0A6N3E0K2</accession>
<feature type="compositionally biased region" description="Polar residues" evidence="1">
    <location>
        <begin position="1"/>
        <end position="14"/>
    </location>
</feature>
<evidence type="ECO:0000256" key="1">
    <source>
        <dbReference type="SAM" id="MobiDB-lite"/>
    </source>
</evidence>
<proteinExistence type="predicted"/>
<dbReference type="AlphaFoldDB" id="A0A6N3E0K2"/>
<organism evidence="3">
    <name type="scientific">Collinsella aerofaciens</name>
    <dbReference type="NCBI Taxonomy" id="74426"/>
    <lineage>
        <taxon>Bacteria</taxon>
        <taxon>Bacillati</taxon>
        <taxon>Actinomycetota</taxon>
        <taxon>Coriobacteriia</taxon>
        <taxon>Coriobacteriales</taxon>
        <taxon>Coriobacteriaceae</taxon>
        <taxon>Collinsella</taxon>
    </lineage>
</organism>
<name>A0A6N3E0K2_9ACTN</name>
<feature type="domain" description="Integration host factor-like helix-two turn-helix" evidence="2">
    <location>
        <begin position="40"/>
        <end position="99"/>
    </location>
</feature>
<evidence type="ECO:0000313" key="3">
    <source>
        <dbReference type="EMBL" id="VYU34640.1"/>
    </source>
</evidence>
<dbReference type="RefSeq" id="WP_156600713.1">
    <property type="nucleotide sequence ID" value="NZ_CACRTW010000049.1"/>
</dbReference>
<reference evidence="3" key="1">
    <citation type="submission" date="2019-11" db="EMBL/GenBank/DDBJ databases">
        <authorList>
            <person name="Feng L."/>
        </authorList>
    </citation>
    <scope>NUCLEOTIDE SEQUENCE</scope>
    <source>
        <strain evidence="3">CaerofaciensLFYP39</strain>
    </source>
</reference>
<feature type="region of interest" description="Disordered" evidence="1">
    <location>
        <begin position="1"/>
        <end position="21"/>
    </location>
</feature>
<dbReference type="Pfam" id="PF22525">
    <property type="entry name" value="H2TH_5"/>
    <property type="match status" value="1"/>
</dbReference>
<protein>
    <recommendedName>
        <fullName evidence="2">Integration host factor-like helix-two turn-helix domain-containing protein</fullName>
    </recommendedName>
</protein>
<dbReference type="EMBL" id="CACRTW010000049">
    <property type="protein sequence ID" value="VYU34640.1"/>
    <property type="molecule type" value="Genomic_DNA"/>
</dbReference>
<evidence type="ECO:0000259" key="2">
    <source>
        <dbReference type="Pfam" id="PF22525"/>
    </source>
</evidence>
<dbReference type="Gene3D" id="1.10.8.50">
    <property type="match status" value="1"/>
</dbReference>
<gene>
    <name evidence="3" type="ORF">CALFYP39_02083</name>
</gene>